<dbReference type="PROSITE" id="PS51891">
    <property type="entry name" value="CENP_V_GFA"/>
    <property type="match status" value="1"/>
</dbReference>
<name>A0A7W2IV49_9VIBR</name>
<organism evidence="6 7">
    <name type="scientific">Vibrio marinisediminis</name>
    <dbReference type="NCBI Taxonomy" id="2758441"/>
    <lineage>
        <taxon>Bacteria</taxon>
        <taxon>Pseudomonadati</taxon>
        <taxon>Pseudomonadota</taxon>
        <taxon>Gammaproteobacteria</taxon>
        <taxon>Vibrionales</taxon>
        <taxon>Vibrionaceae</taxon>
        <taxon>Vibrio</taxon>
    </lineage>
</organism>
<dbReference type="PANTHER" id="PTHR33337:SF40">
    <property type="entry name" value="CENP-V_GFA DOMAIN-CONTAINING PROTEIN-RELATED"/>
    <property type="match status" value="1"/>
</dbReference>
<sequence>MDNRIIGSCFCGVCQFDVEDDFKRFYFCHCKQCQKMTSSAHASNLFALPETLRWLKGEEDTIVFNHPTRLFTRRFCKHCGSGLPVLTQNGRFYLVPAGSLESEPSKTVDMRIFIEEQSKWHVDGLQQECCQGFPT</sequence>
<gene>
    <name evidence="6" type="ORF">H2O73_16760</name>
</gene>
<dbReference type="Pfam" id="PF04828">
    <property type="entry name" value="GFA"/>
    <property type="match status" value="1"/>
</dbReference>
<keyword evidence="4" id="KW-0456">Lyase</keyword>
<dbReference type="SUPFAM" id="SSF51316">
    <property type="entry name" value="Mss4-like"/>
    <property type="match status" value="1"/>
</dbReference>
<feature type="domain" description="CENP-V/GFA" evidence="5">
    <location>
        <begin position="5"/>
        <end position="121"/>
    </location>
</feature>
<protein>
    <submittedName>
        <fullName evidence="6">GFA family protein</fullName>
    </submittedName>
</protein>
<dbReference type="InterPro" id="IPR006913">
    <property type="entry name" value="CENP-V/GFA"/>
</dbReference>
<dbReference type="GO" id="GO:0016846">
    <property type="term" value="F:carbon-sulfur lyase activity"/>
    <property type="evidence" value="ECO:0007669"/>
    <property type="project" value="InterPro"/>
</dbReference>
<accession>A0A7W2IV49</accession>
<evidence type="ECO:0000256" key="3">
    <source>
        <dbReference type="ARBA" id="ARBA00022833"/>
    </source>
</evidence>
<reference evidence="6 7" key="1">
    <citation type="submission" date="2020-07" db="EMBL/GenBank/DDBJ databases">
        <title>Vibrio marinisediminis sp. nov., isolated from marine sediment.</title>
        <authorList>
            <person name="Ji X."/>
        </authorList>
    </citation>
    <scope>NUCLEOTIDE SEQUENCE [LARGE SCALE GENOMIC DNA]</scope>
    <source>
        <strain evidence="6 7">404</strain>
    </source>
</reference>
<evidence type="ECO:0000259" key="5">
    <source>
        <dbReference type="PROSITE" id="PS51891"/>
    </source>
</evidence>
<dbReference type="PANTHER" id="PTHR33337">
    <property type="entry name" value="GFA DOMAIN-CONTAINING PROTEIN"/>
    <property type="match status" value="1"/>
</dbReference>
<dbReference type="EMBL" id="JACFYF010000013">
    <property type="protein sequence ID" value="MBA5764018.1"/>
    <property type="molecule type" value="Genomic_DNA"/>
</dbReference>
<dbReference type="Proteomes" id="UP000571701">
    <property type="component" value="Unassembled WGS sequence"/>
</dbReference>
<evidence type="ECO:0000256" key="1">
    <source>
        <dbReference type="ARBA" id="ARBA00005495"/>
    </source>
</evidence>
<dbReference type="Gene3D" id="3.90.1590.10">
    <property type="entry name" value="glutathione-dependent formaldehyde- activating enzyme (gfa)"/>
    <property type="match status" value="1"/>
</dbReference>
<comment type="similarity">
    <text evidence="1">Belongs to the Gfa family.</text>
</comment>
<evidence type="ECO:0000313" key="6">
    <source>
        <dbReference type="EMBL" id="MBA5764018.1"/>
    </source>
</evidence>
<keyword evidence="2" id="KW-0479">Metal-binding</keyword>
<dbReference type="InterPro" id="IPR011057">
    <property type="entry name" value="Mss4-like_sf"/>
</dbReference>
<dbReference type="AlphaFoldDB" id="A0A7W2IV49"/>
<proteinExistence type="inferred from homology"/>
<keyword evidence="3" id="KW-0862">Zinc</keyword>
<dbReference type="GO" id="GO:0046872">
    <property type="term" value="F:metal ion binding"/>
    <property type="evidence" value="ECO:0007669"/>
    <property type="project" value="UniProtKB-KW"/>
</dbReference>
<evidence type="ECO:0000313" key="7">
    <source>
        <dbReference type="Proteomes" id="UP000571701"/>
    </source>
</evidence>
<evidence type="ECO:0000256" key="2">
    <source>
        <dbReference type="ARBA" id="ARBA00022723"/>
    </source>
</evidence>
<comment type="caution">
    <text evidence="6">The sequence shown here is derived from an EMBL/GenBank/DDBJ whole genome shotgun (WGS) entry which is preliminary data.</text>
</comment>
<keyword evidence="7" id="KW-1185">Reference proteome</keyword>
<evidence type="ECO:0000256" key="4">
    <source>
        <dbReference type="ARBA" id="ARBA00023239"/>
    </source>
</evidence>
<dbReference type="RefSeq" id="WP_182110076.1">
    <property type="nucleotide sequence ID" value="NZ_JACFYF010000013.1"/>
</dbReference>